<dbReference type="SUPFAM" id="SSF55347">
    <property type="entry name" value="Glyceraldehyde-3-phosphate dehydrogenase-like, C-terminal domain"/>
    <property type="match status" value="1"/>
</dbReference>
<evidence type="ECO:0000313" key="3">
    <source>
        <dbReference type="Proteomes" id="UP000254387"/>
    </source>
</evidence>
<evidence type="ECO:0000259" key="1">
    <source>
        <dbReference type="Pfam" id="PF02894"/>
    </source>
</evidence>
<feature type="domain" description="Gfo/Idh/MocA-like oxidoreductase C-terminal" evidence="1">
    <location>
        <begin position="14"/>
        <end position="179"/>
    </location>
</feature>
<organism evidence="2 3">
    <name type="scientific">Klebsiella pneumoniae</name>
    <dbReference type="NCBI Taxonomy" id="573"/>
    <lineage>
        <taxon>Bacteria</taxon>
        <taxon>Pseudomonadati</taxon>
        <taxon>Pseudomonadota</taxon>
        <taxon>Gammaproteobacteria</taxon>
        <taxon>Enterobacterales</taxon>
        <taxon>Enterobacteriaceae</taxon>
        <taxon>Klebsiella/Raoultella group</taxon>
        <taxon>Klebsiella</taxon>
        <taxon>Klebsiella pneumoniae complex</taxon>
    </lineage>
</organism>
<sequence>MTASAQTCLRQRPVPQTDAGYASRVAADAEWREVENDDQVQCLVNFDSGAAGVIEASRIAAGRIFGVFWEVSGTEGTLYMDGERFNELQVYRFNDDKHDRGFKTLYAGSQIPAYAGFFGFDFGGGGLGYFDVKVIEVHDLVQGICGEGDCYPNFEFGLQNQRVLSAIEASMASRRWVNVVKD</sequence>
<accession>A0A378AQ19</accession>
<dbReference type="Gene3D" id="3.30.360.10">
    <property type="entry name" value="Dihydrodipicolinate Reductase, domain 2"/>
    <property type="match status" value="1"/>
</dbReference>
<dbReference type="InterPro" id="IPR004104">
    <property type="entry name" value="Gfo/Idh/MocA-like_OxRdtase_C"/>
</dbReference>
<dbReference type="EMBL" id="UGMN01000004">
    <property type="protein sequence ID" value="STV16864.1"/>
    <property type="molecule type" value="Genomic_DNA"/>
</dbReference>
<protein>
    <submittedName>
        <fullName evidence="2">Myo-inositol 2-dehydrogenase</fullName>
    </submittedName>
</protein>
<proteinExistence type="predicted"/>
<dbReference type="Proteomes" id="UP000254387">
    <property type="component" value="Unassembled WGS sequence"/>
</dbReference>
<dbReference type="AlphaFoldDB" id="A0A378AQ19"/>
<gene>
    <name evidence="2" type="ORF">NCTC5053_02672</name>
</gene>
<dbReference type="Pfam" id="PF02894">
    <property type="entry name" value="GFO_IDH_MocA_C"/>
    <property type="match status" value="1"/>
</dbReference>
<name>A0A378AQ19_KLEPN</name>
<reference evidence="2 3" key="1">
    <citation type="submission" date="2018-06" db="EMBL/GenBank/DDBJ databases">
        <authorList>
            <consortium name="Pathogen Informatics"/>
            <person name="Doyle S."/>
        </authorList>
    </citation>
    <scope>NUCLEOTIDE SEQUENCE [LARGE SCALE GENOMIC DNA]</scope>
    <source>
        <strain evidence="2 3">NCTC5053</strain>
    </source>
</reference>
<evidence type="ECO:0000313" key="2">
    <source>
        <dbReference type="EMBL" id="STV16864.1"/>
    </source>
</evidence>